<accession>A0AAE1D637</accession>
<dbReference type="SMART" id="SM00112">
    <property type="entry name" value="CA"/>
    <property type="match status" value="2"/>
</dbReference>
<evidence type="ECO:0000256" key="2">
    <source>
        <dbReference type="ARBA" id="ARBA00022989"/>
    </source>
</evidence>
<dbReference type="PRINTS" id="PR00205">
    <property type="entry name" value="CADHERIN"/>
</dbReference>
<name>A0AAE1D637_9GAST</name>
<feature type="region of interest" description="Disordered" evidence="4">
    <location>
        <begin position="53"/>
        <end position="94"/>
    </location>
</feature>
<dbReference type="GO" id="GO:0005509">
    <property type="term" value="F:calcium ion binding"/>
    <property type="evidence" value="ECO:0007669"/>
    <property type="project" value="UniProtKB-UniRule"/>
</dbReference>
<comment type="caution">
    <text evidence="6">The sequence shown here is derived from an EMBL/GenBank/DDBJ whole genome shotgun (WGS) entry which is preliminary data.</text>
</comment>
<keyword evidence="2" id="KW-0472">Membrane</keyword>
<proteinExistence type="predicted"/>
<dbReference type="GO" id="GO:0007156">
    <property type="term" value="P:homophilic cell adhesion via plasma membrane adhesion molecules"/>
    <property type="evidence" value="ECO:0007669"/>
    <property type="project" value="InterPro"/>
</dbReference>
<dbReference type="Gene3D" id="2.60.40.60">
    <property type="entry name" value="Cadherins"/>
    <property type="match status" value="2"/>
</dbReference>
<evidence type="ECO:0000256" key="4">
    <source>
        <dbReference type="SAM" id="MobiDB-lite"/>
    </source>
</evidence>
<keyword evidence="7" id="KW-1185">Reference proteome</keyword>
<keyword evidence="3" id="KW-0106">Calcium</keyword>
<gene>
    <name evidence="6" type="ORF">RRG08_029573</name>
</gene>
<dbReference type="InterPro" id="IPR002126">
    <property type="entry name" value="Cadherin-like_dom"/>
</dbReference>
<evidence type="ECO:0000256" key="1">
    <source>
        <dbReference type="ARBA" id="ARBA00022692"/>
    </source>
</evidence>
<dbReference type="InterPro" id="IPR015919">
    <property type="entry name" value="Cadherin-like_sf"/>
</dbReference>
<evidence type="ECO:0000259" key="5">
    <source>
        <dbReference type="PROSITE" id="PS50268"/>
    </source>
</evidence>
<dbReference type="AlphaFoldDB" id="A0AAE1D637"/>
<dbReference type="GO" id="GO:0005886">
    <property type="term" value="C:plasma membrane"/>
    <property type="evidence" value="ECO:0007669"/>
    <property type="project" value="UniProtKB-SubCell"/>
</dbReference>
<evidence type="ECO:0000313" key="6">
    <source>
        <dbReference type="EMBL" id="KAK3758731.1"/>
    </source>
</evidence>
<feature type="compositionally biased region" description="Low complexity" evidence="4">
    <location>
        <begin position="521"/>
        <end position="533"/>
    </location>
</feature>
<protein>
    <recommendedName>
        <fullName evidence="5">Cadherin domain-containing protein</fullName>
    </recommendedName>
</protein>
<dbReference type="Proteomes" id="UP001283361">
    <property type="component" value="Unassembled WGS sequence"/>
</dbReference>
<sequence>MADFNFDRPRVDVAHGVITDENPLLDYTPEVTITAGGGAETSFITPPEDVWEAQNETPSWTTSSVPSGVSQEDLADAQHTKSDCESDEDDDNTLEAEEDTVVIDHLLSTIEVEANKDSASYGGRERQCFCVNALVDRWQRERGEVQQNLEFASSTKRDLWLRWENRWLLPTNKNKPGEFLAPSTLKKYRVDVARALGVYKSTCLSPQDAADLNKANQQVGEAASVIETAPLEDLGPAIIKAPHNTVYYRLIGNDHALNFFQVNEVTGAVSLTIEARDRGTPELVSIIPATVLINVARNQNAPVFINEPYGRTISQSVSAGDSIFRVTAMDADNQNNNVDPITYSIVGLDSAPTFFSIDSSTGGITIQQSLILVQAMDSGVPALSDLATVTITVNRNLNSPVFLQNVYNVTTLETRPLGDTFISVRATDDDLIAPNNVVNYRGVSTQLALEYFLVNSVTGDISVRSVTDDNTLYTLTVQAQDLGVPAPLIASPSTCCGTSSRLCLSTLLTRAPSNQGPVLAPTSSQSQPPTMTSERLITRSPTISSAGKMEEISSPLVLRLETSSFRTASSMIPPPLTRFSCKLLMAVTLPGQHTPWSL</sequence>
<dbReference type="PANTHER" id="PTHR24026:SF133">
    <property type="entry name" value="CADHERIN-RELATED FAMILY MEMBER 2"/>
    <property type="match status" value="1"/>
</dbReference>
<feature type="region of interest" description="Disordered" evidence="4">
    <location>
        <begin position="514"/>
        <end position="544"/>
    </location>
</feature>
<dbReference type="PROSITE" id="PS50268">
    <property type="entry name" value="CADHERIN_2"/>
    <property type="match status" value="2"/>
</dbReference>
<feature type="compositionally biased region" description="Polar residues" evidence="4">
    <location>
        <begin position="54"/>
        <end position="70"/>
    </location>
</feature>
<reference evidence="6" key="1">
    <citation type="journal article" date="2023" name="G3 (Bethesda)">
        <title>A reference genome for the long-term kleptoplast-retaining sea slug Elysia crispata morphotype clarki.</title>
        <authorList>
            <person name="Eastman K.E."/>
            <person name="Pendleton A.L."/>
            <person name="Shaikh M.A."/>
            <person name="Suttiyut T."/>
            <person name="Ogas R."/>
            <person name="Tomko P."/>
            <person name="Gavelis G."/>
            <person name="Widhalm J.R."/>
            <person name="Wisecaver J.H."/>
        </authorList>
    </citation>
    <scope>NUCLEOTIDE SEQUENCE</scope>
    <source>
        <strain evidence="6">ECLA1</strain>
    </source>
</reference>
<organism evidence="6 7">
    <name type="scientific">Elysia crispata</name>
    <name type="common">lettuce slug</name>
    <dbReference type="NCBI Taxonomy" id="231223"/>
    <lineage>
        <taxon>Eukaryota</taxon>
        <taxon>Metazoa</taxon>
        <taxon>Spiralia</taxon>
        <taxon>Lophotrochozoa</taxon>
        <taxon>Mollusca</taxon>
        <taxon>Gastropoda</taxon>
        <taxon>Heterobranchia</taxon>
        <taxon>Euthyneura</taxon>
        <taxon>Panpulmonata</taxon>
        <taxon>Sacoglossa</taxon>
        <taxon>Placobranchoidea</taxon>
        <taxon>Plakobranchidae</taxon>
        <taxon>Elysia</taxon>
    </lineage>
</organism>
<dbReference type="Pfam" id="PF00028">
    <property type="entry name" value="Cadherin"/>
    <property type="match status" value="1"/>
</dbReference>
<feature type="domain" description="Cadherin" evidence="5">
    <location>
        <begin position="305"/>
        <end position="402"/>
    </location>
</feature>
<keyword evidence="2" id="KW-1133">Transmembrane helix</keyword>
<evidence type="ECO:0000256" key="3">
    <source>
        <dbReference type="PROSITE-ProRule" id="PRU00043"/>
    </source>
</evidence>
<dbReference type="PANTHER" id="PTHR24026">
    <property type="entry name" value="FAT ATYPICAL CADHERIN-RELATED"/>
    <property type="match status" value="1"/>
</dbReference>
<feature type="domain" description="Cadherin" evidence="5">
    <location>
        <begin position="403"/>
        <end position="519"/>
    </location>
</feature>
<dbReference type="SUPFAM" id="SSF49313">
    <property type="entry name" value="Cadherin-like"/>
    <property type="match status" value="2"/>
</dbReference>
<keyword evidence="1" id="KW-0812">Transmembrane</keyword>
<evidence type="ECO:0000313" key="7">
    <source>
        <dbReference type="Proteomes" id="UP001283361"/>
    </source>
</evidence>
<dbReference type="CDD" id="cd11304">
    <property type="entry name" value="Cadherin_repeat"/>
    <property type="match status" value="3"/>
</dbReference>
<feature type="compositionally biased region" description="Acidic residues" evidence="4">
    <location>
        <begin position="85"/>
        <end position="94"/>
    </location>
</feature>
<dbReference type="EMBL" id="JAWDGP010005225">
    <property type="protein sequence ID" value="KAK3758731.1"/>
    <property type="molecule type" value="Genomic_DNA"/>
</dbReference>